<evidence type="ECO:0000256" key="10">
    <source>
        <dbReference type="ARBA" id="ARBA00048247"/>
    </source>
</evidence>
<keyword evidence="6 14" id="KW-0808">Transferase</keyword>
<evidence type="ECO:0000256" key="3">
    <source>
        <dbReference type="ARBA" id="ARBA00012225"/>
    </source>
</evidence>
<comment type="caution">
    <text evidence="14">The sequence shown here is derived from an EMBL/GenBank/DDBJ whole genome shotgun (WGS) entry which is preliminary data.</text>
</comment>
<gene>
    <name evidence="14" type="ORF">DP106_13535</name>
</gene>
<comment type="catalytic activity">
    <reaction evidence="10">
        <text>alpha-D-glucosamine 1-phosphate + acetyl-CoA = N-acetyl-alpha-D-glucosamine 1-phosphate + CoA + H(+)</text>
        <dbReference type="Rhea" id="RHEA:13725"/>
        <dbReference type="ChEBI" id="CHEBI:15378"/>
        <dbReference type="ChEBI" id="CHEBI:57287"/>
        <dbReference type="ChEBI" id="CHEBI:57288"/>
        <dbReference type="ChEBI" id="CHEBI:57776"/>
        <dbReference type="ChEBI" id="CHEBI:58516"/>
        <dbReference type="EC" id="2.3.1.157"/>
    </reaction>
</comment>
<feature type="domain" description="Mannose-1-phosphate guanyltransferase C-terminal" evidence="13">
    <location>
        <begin position="273"/>
        <end position="343"/>
    </location>
</feature>
<dbReference type="GO" id="GO:0019134">
    <property type="term" value="F:glucosamine-1-phosphate N-acetyltransferase activity"/>
    <property type="evidence" value="ECO:0007669"/>
    <property type="project" value="UniProtKB-EC"/>
</dbReference>
<dbReference type="InterPro" id="IPR018357">
    <property type="entry name" value="Hexapep_transf_CS"/>
</dbReference>
<comment type="catalytic activity">
    <reaction evidence="11">
        <text>N-acetyl-alpha-D-glucosamine 1-phosphate + UTP + H(+) = UDP-N-acetyl-alpha-D-glucosamine + diphosphate</text>
        <dbReference type="Rhea" id="RHEA:13509"/>
        <dbReference type="ChEBI" id="CHEBI:15378"/>
        <dbReference type="ChEBI" id="CHEBI:33019"/>
        <dbReference type="ChEBI" id="CHEBI:46398"/>
        <dbReference type="ChEBI" id="CHEBI:57705"/>
        <dbReference type="ChEBI" id="CHEBI:57776"/>
        <dbReference type="EC" id="2.7.7.23"/>
    </reaction>
</comment>
<dbReference type="OrthoDB" id="15372at2157"/>
<keyword evidence="15" id="KW-1185">Reference proteome</keyword>
<dbReference type="InterPro" id="IPR050065">
    <property type="entry name" value="GlmU-like"/>
</dbReference>
<evidence type="ECO:0000256" key="11">
    <source>
        <dbReference type="ARBA" id="ARBA00048493"/>
    </source>
</evidence>
<name>A0A3A6PXJ1_9EURY</name>
<evidence type="ECO:0000256" key="8">
    <source>
        <dbReference type="ARBA" id="ARBA00023268"/>
    </source>
</evidence>
<comment type="pathway">
    <text evidence="1">Nucleotide-sugar biosynthesis; UDP-N-acetyl-alpha-D-glucosamine biosynthesis; N-acetyl-alpha-D-glucosamine 1-phosphate from alpha-D-glucosamine 6-phosphate (route II): step 2/2.</text>
</comment>
<evidence type="ECO:0000256" key="5">
    <source>
        <dbReference type="ARBA" id="ARBA00013414"/>
    </source>
</evidence>
<evidence type="ECO:0000256" key="4">
    <source>
        <dbReference type="ARBA" id="ARBA00012457"/>
    </source>
</evidence>
<keyword evidence="7" id="KW-0548">Nucleotidyltransferase</keyword>
<organism evidence="14 15">
    <name type="scientific">Halonotius pteroides</name>
    <dbReference type="NCBI Taxonomy" id="268735"/>
    <lineage>
        <taxon>Archaea</taxon>
        <taxon>Methanobacteriati</taxon>
        <taxon>Methanobacteriota</taxon>
        <taxon>Stenosarchaea group</taxon>
        <taxon>Halobacteria</taxon>
        <taxon>Halobacteriales</taxon>
        <taxon>Haloferacaceae</taxon>
        <taxon>Halonotius</taxon>
    </lineage>
</organism>
<evidence type="ECO:0000256" key="9">
    <source>
        <dbReference type="ARBA" id="ARBA00023315"/>
    </source>
</evidence>
<reference evidence="14 15" key="1">
    <citation type="submission" date="2018-06" db="EMBL/GenBank/DDBJ databases">
        <title>Halonotius sp. F13-13 a new haloarchaeeon isolated from a solar saltern from Isla Cristina, Huelva, Spain.</title>
        <authorList>
            <person name="Duran-Viseras A."/>
            <person name="Sanchez-Porro C."/>
            <person name="Ventosa A."/>
        </authorList>
    </citation>
    <scope>NUCLEOTIDE SEQUENCE [LARGE SCALE GENOMIC DNA]</scope>
    <source>
        <strain evidence="14 15">CECT 7525</strain>
    </source>
</reference>
<dbReference type="Proteomes" id="UP000281564">
    <property type="component" value="Unassembled WGS sequence"/>
</dbReference>
<evidence type="ECO:0000256" key="2">
    <source>
        <dbReference type="ARBA" id="ARBA00005208"/>
    </source>
</evidence>
<evidence type="ECO:0000259" key="13">
    <source>
        <dbReference type="Pfam" id="PF25087"/>
    </source>
</evidence>
<evidence type="ECO:0000313" key="15">
    <source>
        <dbReference type="Proteomes" id="UP000281564"/>
    </source>
</evidence>
<evidence type="ECO:0000256" key="6">
    <source>
        <dbReference type="ARBA" id="ARBA00022679"/>
    </source>
</evidence>
<sequence length="407" mass="42010">MSTFSAQADSRPSSAVVLAAGEGIRLRPLTANRPKPMLPAGTRPILEHVLNALIDAGINNIHLVVGYQANRVRSHFGATYRDVPLTYHTQTNQLGSGHALLQAREGSTDSFLLVNGDQIIDSRIVEAVRTTHTDAAAALAVVEGPQAADYGAVTLDGSEITTLSEQPTSGGFRLFNAGVYAFTPEIFETLETISVDRGELPITDALQALIDDKNHTVAGVRTDHFWMDATHAWDLLSLSRALLRRGWVDPPAIDGGDCYVDETAKVHPDATLVGPVVVDSDAVIEAGAVVGPYAAIGASATVGAGAVLRDVVIDTDTSVGPNTTASELVAGQGCAIGGAFTAAGGPADVVLEEQVYPDVDLGGVLSDRVEVGGAATLEPGALVGPDAVLGDGVVVSGQVDAGSEVVR</sequence>
<dbReference type="EC" id="2.3.1.157" evidence="3"/>
<dbReference type="PANTHER" id="PTHR43584">
    <property type="entry name" value="NUCLEOTIDYL TRANSFERASE"/>
    <property type="match status" value="1"/>
</dbReference>
<accession>A0A3A6PXJ1</accession>
<dbReference type="InterPro" id="IPR056729">
    <property type="entry name" value="GMPPB_C"/>
</dbReference>
<dbReference type="InterPro" id="IPR011004">
    <property type="entry name" value="Trimer_LpxA-like_sf"/>
</dbReference>
<dbReference type="InterPro" id="IPR005835">
    <property type="entry name" value="NTP_transferase_dom"/>
</dbReference>
<evidence type="ECO:0000256" key="7">
    <source>
        <dbReference type="ARBA" id="ARBA00022695"/>
    </source>
</evidence>
<dbReference type="Pfam" id="PF00483">
    <property type="entry name" value="NTP_transferase"/>
    <property type="match status" value="1"/>
</dbReference>
<dbReference type="EC" id="2.7.7.23" evidence="4"/>
<dbReference type="Gene3D" id="3.90.550.10">
    <property type="entry name" value="Spore Coat Polysaccharide Biosynthesis Protein SpsA, Chain A"/>
    <property type="match status" value="1"/>
</dbReference>
<dbReference type="InterPro" id="IPR029044">
    <property type="entry name" value="Nucleotide-diphossugar_trans"/>
</dbReference>
<dbReference type="CDD" id="cd04181">
    <property type="entry name" value="NTP_transferase"/>
    <property type="match status" value="1"/>
</dbReference>
<protein>
    <recommendedName>
        <fullName evidence="5">Bifunctional protein GlmU</fullName>
        <ecNumber evidence="3">2.3.1.157</ecNumber>
        <ecNumber evidence="4">2.7.7.23</ecNumber>
    </recommendedName>
</protein>
<feature type="domain" description="Nucleotidyl transferase" evidence="12">
    <location>
        <begin position="15"/>
        <end position="242"/>
    </location>
</feature>
<dbReference type="Pfam" id="PF25087">
    <property type="entry name" value="GMPPB_C"/>
    <property type="match status" value="1"/>
</dbReference>
<dbReference type="AlphaFoldDB" id="A0A3A6PXJ1"/>
<dbReference type="GO" id="GO:0003977">
    <property type="term" value="F:UDP-N-acetylglucosamine diphosphorylase activity"/>
    <property type="evidence" value="ECO:0007669"/>
    <property type="project" value="UniProtKB-EC"/>
</dbReference>
<dbReference type="PROSITE" id="PS00101">
    <property type="entry name" value="HEXAPEP_TRANSFERASES"/>
    <property type="match status" value="2"/>
</dbReference>
<dbReference type="SUPFAM" id="SSF51161">
    <property type="entry name" value="Trimeric LpxA-like enzymes"/>
    <property type="match status" value="1"/>
</dbReference>
<proteinExistence type="predicted"/>
<dbReference type="SUPFAM" id="SSF53448">
    <property type="entry name" value="Nucleotide-diphospho-sugar transferases"/>
    <property type="match status" value="1"/>
</dbReference>
<dbReference type="PANTHER" id="PTHR43584:SF8">
    <property type="entry name" value="N-ACETYLMURAMATE ALPHA-1-PHOSPHATE URIDYLYLTRANSFERASE"/>
    <property type="match status" value="1"/>
</dbReference>
<evidence type="ECO:0000259" key="12">
    <source>
        <dbReference type="Pfam" id="PF00483"/>
    </source>
</evidence>
<evidence type="ECO:0000313" key="14">
    <source>
        <dbReference type="EMBL" id="RJX47974.1"/>
    </source>
</evidence>
<keyword evidence="8" id="KW-0511">Multifunctional enzyme</keyword>
<comment type="pathway">
    <text evidence="2">Nucleotide-sugar biosynthesis; UDP-N-acetyl-alpha-D-glucosamine biosynthesis; UDP-N-acetyl-alpha-D-glucosamine from N-acetyl-alpha-D-glucosamine 1-phosphate: step 1/1.</text>
</comment>
<keyword evidence="9" id="KW-0012">Acyltransferase</keyword>
<evidence type="ECO:0000256" key="1">
    <source>
        <dbReference type="ARBA" id="ARBA00005166"/>
    </source>
</evidence>
<dbReference type="EMBL" id="QMDW01000028">
    <property type="protein sequence ID" value="RJX47974.1"/>
    <property type="molecule type" value="Genomic_DNA"/>
</dbReference>
<dbReference type="Gene3D" id="2.160.10.10">
    <property type="entry name" value="Hexapeptide repeat proteins"/>
    <property type="match status" value="1"/>
</dbReference>
<dbReference type="RefSeq" id="WP_120086140.1">
    <property type="nucleotide sequence ID" value="NZ_QMDW01000028.1"/>
</dbReference>